<dbReference type="PANTHER" id="PTHR34144">
    <property type="entry name" value="CHROMOSOME 8, WHOLE GENOME SHOTGUN SEQUENCE"/>
    <property type="match status" value="1"/>
</dbReference>
<proteinExistence type="predicted"/>
<name>A0A8H3GCT6_9LECA</name>
<comment type="caution">
    <text evidence="1">The sequence shown here is derived from an EMBL/GenBank/DDBJ whole genome shotgun (WGS) entry which is preliminary data.</text>
</comment>
<dbReference type="EMBL" id="CAJPDT010000102">
    <property type="protein sequence ID" value="CAF9937791.1"/>
    <property type="molecule type" value="Genomic_DNA"/>
</dbReference>
<keyword evidence="2" id="KW-1185">Reference proteome</keyword>
<dbReference type="Pfam" id="PF11735">
    <property type="entry name" value="CAP59_mtransfer"/>
    <property type="match status" value="1"/>
</dbReference>
<protein>
    <recommendedName>
        <fullName evidence="3">Polysaccharide export protein</fullName>
    </recommendedName>
</protein>
<evidence type="ECO:0000313" key="2">
    <source>
        <dbReference type="Proteomes" id="UP000664534"/>
    </source>
</evidence>
<organism evidence="1 2">
    <name type="scientific">Imshaugia aleurites</name>
    <dbReference type="NCBI Taxonomy" id="172621"/>
    <lineage>
        <taxon>Eukaryota</taxon>
        <taxon>Fungi</taxon>
        <taxon>Dikarya</taxon>
        <taxon>Ascomycota</taxon>
        <taxon>Pezizomycotina</taxon>
        <taxon>Lecanoromycetes</taxon>
        <taxon>OSLEUM clade</taxon>
        <taxon>Lecanoromycetidae</taxon>
        <taxon>Lecanorales</taxon>
        <taxon>Lecanorineae</taxon>
        <taxon>Parmeliaceae</taxon>
        <taxon>Imshaugia</taxon>
    </lineage>
</organism>
<dbReference type="OrthoDB" id="262547at2759"/>
<dbReference type="PANTHER" id="PTHR34144:SF7">
    <property type="entry name" value="EXPORT PROTEIN (CAP59), PUTATIVE (AFU_ORTHOLOGUE AFUA_7G05020)-RELATED"/>
    <property type="match status" value="1"/>
</dbReference>
<dbReference type="InterPro" id="IPR021047">
    <property type="entry name" value="Mannosyltransferase_CMT1"/>
</dbReference>
<gene>
    <name evidence="1" type="ORF">IMSHALPRED_000546</name>
</gene>
<dbReference type="AlphaFoldDB" id="A0A8H3GCT6"/>
<accession>A0A8H3GCT6</accession>
<sequence length="403" mass="45229">MIRNSLRRFSRSARTRAFRAGLLLFALLCTVDLISLISARQNQNLPAKAPDVRGQKIFIASIHWNNEPVLRSNWNQAVLGLVDYFGAENVYVSVYESGSWDDSKEALRALDNELGRKGVRRTVKLDETTHADELKQPATDGWIQTPRGKKELRRIPYLSKLRNVALQPLNSLGNSTKFDKVLFLNDVVFTTEDVTTLIATRDGDYSAACSLDFAKSPRYYDTFALRDSDGHEAVTSTFPYFRSKASRNAIISGHPVPVQSCWNGIVAFDAAPFYDPNHLQFRGVPDSLALHHVEGSECCLIHVDNPLTQSHGVWLNPNVRVGYSPEAYAAIKSASAWPSMGQSLVGVWSNRFWRRTTSTKIKSLRINGRLKSWTKGGADRSERGKFCLINEMQVLIENGWAHV</sequence>
<dbReference type="Proteomes" id="UP000664534">
    <property type="component" value="Unassembled WGS sequence"/>
</dbReference>
<evidence type="ECO:0000313" key="1">
    <source>
        <dbReference type="EMBL" id="CAF9937791.1"/>
    </source>
</evidence>
<evidence type="ECO:0008006" key="3">
    <source>
        <dbReference type="Google" id="ProtNLM"/>
    </source>
</evidence>
<reference evidence="1" key="1">
    <citation type="submission" date="2021-03" db="EMBL/GenBank/DDBJ databases">
        <authorList>
            <person name="Tagirdzhanova G."/>
        </authorList>
    </citation>
    <scope>NUCLEOTIDE SEQUENCE</scope>
</reference>